<accession>A0A0L7KX54</accession>
<keyword evidence="6" id="KW-1185">Reference proteome</keyword>
<dbReference type="GO" id="GO:0008270">
    <property type="term" value="F:zinc ion binding"/>
    <property type="evidence" value="ECO:0007669"/>
    <property type="project" value="UniProtKB-KW"/>
</dbReference>
<feature type="domain" description="FLYWCH-type" evidence="4">
    <location>
        <begin position="124"/>
        <end position="183"/>
    </location>
</feature>
<evidence type="ECO:0000256" key="1">
    <source>
        <dbReference type="ARBA" id="ARBA00022723"/>
    </source>
</evidence>
<gene>
    <name evidence="5" type="ORF">OBRU01_19449</name>
</gene>
<evidence type="ECO:0000313" key="6">
    <source>
        <dbReference type="Proteomes" id="UP000037510"/>
    </source>
</evidence>
<evidence type="ECO:0000256" key="3">
    <source>
        <dbReference type="ARBA" id="ARBA00022833"/>
    </source>
</evidence>
<keyword evidence="2" id="KW-0863">Zinc-finger</keyword>
<reference evidence="5 6" key="1">
    <citation type="journal article" date="2015" name="Genome Biol. Evol.">
        <title>The genome of winter moth (Operophtera brumata) provides a genomic perspective on sexual dimorphism and phenology.</title>
        <authorList>
            <person name="Derks M.F."/>
            <person name="Smit S."/>
            <person name="Salis L."/>
            <person name="Schijlen E."/>
            <person name="Bossers A."/>
            <person name="Mateman C."/>
            <person name="Pijl A.S."/>
            <person name="de Ridder D."/>
            <person name="Groenen M.A."/>
            <person name="Visser M.E."/>
            <person name="Megens H.J."/>
        </authorList>
    </citation>
    <scope>NUCLEOTIDE SEQUENCE [LARGE SCALE GENOMIC DNA]</scope>
    <source>
        <strain evidence="5">WM2013NL</strain>
        <tissue evidence="5">Head and thorax</tissue>
    </source>
</reference>
<evidence type="ECO:0000313" key="5">
    <source>
        <dbReference type="EMBL" id="KOB67641.1"/>
    </source>
</evidence>
<dbReference type="InterPro" id="IPR007588">
    <property type="entry name" value="Znf_FLYWCH"/>
</dbReference>
<dbReference type="Gene3D" id="2.20.25.240">
    <property type="match status" value="5"/>
</dbReference>
<feature type="domain" description="FLYWCH-type" evidence="4">
    <location>
        <begin position="276"/>
        <end position="319"/>
    </location>
</feature>
<dbReference type="Proteomes" id="UP000037510">
    <property type="component" value="Unassembled WGS sequence"/>
</dbReference>
<feature type="domain" description="FLYWCH-type" evidence="4">
    <location>
        <begin position="60"/>
        <end position="116"/>
    </location>
</feature>
<keyword evidence="3" id="KW-0862">Zinc</keyword>
<feature type="domain" description="FLYWCH-type" evidence="4">
    <location>
        <begin position="198"/>
        <end position="256"/>
    </location>
</feature>
<proteinExistence type="predicted"/>
<feature type="domain" description="FLYWCH-type" evidence="4">
    <location>
        <begin position="325"/>
        <end position="386"/>
    </location>
</feature>
<name>A0A0L7KX54_OPEBR</name>
<comment type="caution">
    <text evidence="5">The sequence shown here is derived from an EMBL/GenBank/DDBJ whole genome shotgun (WGS) entry which is preliminary data.</text>
</comment>
<dbReference type="AlphaFoldDB" id="A0A0L7KX54"/>
<protein>
    <recommendedName>
        <fullName evidence="4">FLYWCH-type domain-containing protein</fullName>
    </recommendedName>
</protein>
<sequence>MERGGGHSARPAGQTAATRLRSAVRATSIPAMDDQQTITVCLQNIASIDNKTVHYVTLECGGVLLLYRGHKFEILSRAHDGGARYTCSSRLSNGCKAVVHVNKHDAVVYAAAHHNHEPDNYFINLERGTKLLMYRGYTYSKNGMFRGGGDRFVCSSRLSMNCKAIVHVGKHGTIVSATSYHTHDPTKYIQGSAQFINLERGSKLLIYEGYSFARNGMFRKGGDRYTCSSRQSMKCKATVHVDKDGNIVSAASYHTHDPTKYIRVSGGRYIKYINLERGTKLLMYQGYSFAKNGIGRKGGERYTCSSRLTMKCKAIVRVDRYGTIYITLERGSKLLMYQGYSFAKNGMFRKSCERYICSSRISMKCKAIVRVGKDGNIVSAVADHNHDPISIWDDKKPASQLPIQIITLSN</sequence>
<dbReference type="Pfam" id="PF04500">
    <property type="entry name" value="FLYWCH"/>
    <property type="match status" value="5"/>
</dbReference>
<organism evidence="5 6">
    <name type="scientific">Operophtera brumata</name>
    <name type="common">Winter moth</name>
    <name type="synonym">Phalaena brumata</name>
    <dbReference type="NCBI Taxonomy" id="104452"/>
    <lineage>
        <taxon>Eukaryota</taxon>
        <taxon>Metazoa</taxon>
        <taxon>Ecdysozoa</taxon>
        <taxon>Arthropoda</taxon>
        <taxon>Hexapoda</taxon>
        <taxon>Insecta</taxon>
        <taxon>Pterygota</taxon>
        <taxon>Neoptera</taxon>
        <taxon>Endopterygota</taxon>
        <taxon>Lepidoptera</taxon>
        <taxon>Glossata</taxon>
        <taxon>Ditrysia</taxon>
        <taxon>Geometroidea</taxon>
        <taxon>Geometridae</taxon>
        <taxon>Larentiinae</taxon>
        <taxon>Operophtera</taxon>
    </lineage>
</organism>
<evidence type="ECO:0000256" key="2">
    <source>
        <dbReference type="ARBA" id="ARBA00022771"/>
    </source>
</evidence>
<evidence type="ECO:0000259" key="4">
    <source>
        <dbReference type="Pfam" id="PF04500"/>
    </source>
</evidence>
<keyword evidence="1" id="KW-0479">Metal-binding</keyword>
<dbReference type="EMBL" id="JTDY01004880">
    <property type="protein sequence ID" value="KOB67641.1"/>
    <property type="molecule type" value="Genomic_DNA"/>
</dbReference>